<dbReference type="RefSeq" id="WP_068685263.1">
    <property type="nucleotide sequence ID" value="NZ_LYPA01000066.1"/>
</dbReference>
<dbReference type="PANTHER" id="PTHR22893:SF55">
    <property type="entry name" value="OXIDOREDUCTASE-RELATED"/>
    <property type="match status" value="1"/>
</dbReference>
<feature type="domain" description="NADH:flavin oxidoreductase/NADH oxidase N-terminal" evidence="1">
    <location>
        <begin position="6"/>
        <end position="350"/>
    </location>
</feature>
<dbReference type="GO" id="GO:0010181">
    <property type="term" value="F:FMN binding"/>
    <property type="evidence" value="ECO:0007669"/>
    <property type="project" value="InterPro"/>
</dbReference>
<dbReference type="AlphaFoldDB" id="A0A1A5YES5"/>
<dbReference type="InterPro" id="IPR045247">
    <property type="entry name" value="Oye-like"/>
</dbReference>
<sequence>MDLNALFQPCKAGKLELGNRLAMAPMTRKFSPGGVPGDDVAAYYKRRAAGGIGLIITEGTAIDHPAAVNHDAIPRFYGEEALQGWERVVSEVHEAGGKIIPQLWHVGAARKRGDKPFPKQIPVGPSGLTPAGVKIAEPMKESEIADIIEAFGQAAAEAKRIGFDGIELHGAHGYLIDQFFWSKTNKRKDAYGGDLRARLKFGIEVVEACRRAIGPDFPIVFRFSQWKTGNYEAKLADTPKQLASFLEPLAAAGVDVFHCSTRRFWLPEFQDSGLNLAGWTKKLTGLPTITVGSVGLDSDFVNRSTEAANPTLDNLERLMDRLHNDEFDLVAIGRALIADPEWALKIKEGRFSEIVPYTHDSEKTLN</sequence>
<dbReference type="Gene3D" id="3.20.20.70">
    <property type="entry name" value="Aldolase class I"/>
    <property type="match status" value="1"/>
</dbReference>
<comment type="caution">
    <text evidence="2">The sequence shown here is derived from an EMBL/GenBank/DDBJ whole genome shotgun (WGS) entry which is preliminary data.</text>
</comment>
<dbReference type="InterPro" id="IPR013785">
    <property type="entry name" value="Aldolase_TIM"/>
</dbReference>
<dbReference type="Proteomes" id="UP000092024">
    <property type="component" value="Unassembled WGS sequence"/>
</dbReference>
<dbReference type="GO" id="GO:0016491">
    <property type="term" value="F:oxidoreductase activity"/>
    <property type="evidence" value="ECO:0007669"/>
    <property type="project" value="InterPro"/>
</dbReference>
<evidence type="ECO:0000259" key="1">
    <source>
        <dbReference type="Pfam" id="PF00724"/>
    </source>
</evidence>
<dbReference type="STRING" id="1844972.A7K91_15815"/>
<evidence type="ECO:0000313" key="3">
    <source>
        <dbReference type="Proteomes" id="UP000092024"/>
    </source>
</evidence>
<dbReference type="SUPFAM" id="SSF51395">
    <property type="entry name" value="FMN-linked oxidoreductases"/>
    <property type="match status" value="1"/>
</dbReference>
<name>A0A1A5YES5_9BACL</name>
<organism evidence="2 3">
    <name type="scientific">Paenibacillus oryzae</name>
    <dbReference type="NCBI Taxonomy" id="1844972"/>
    <lineage>
        <taxon>Bacteria</taxon>
        <taxon>Bacillati</taxon>
        <taxon>Bacillota</taxon>
        <taxon>Bacilli</taxon>
        <taxon>Bacillales</taxon>
        <taxon>Paenibacillaceae</taxon>
        <taxon>Paenibacillus</taxon>
    </lineage>
</organism>
<dbReference type="InterPro" id="IPR001155">
    <property type="entry name" value="OxRdtase_FMN_N"/>
</dbReference>
<keyword evidence="3" id="KW-1185">Reference proteome</keyword>
<dbReference type="GO" id="GO:0005829">
    <property type="term" value="C:cytosol"/>
    <property type="evidence" value="ECO:0007669"/>
    <property type="project" value="TreeGrafter"/>
</dbReference>
<dbReference type="FunFam" id="3.20.20.70:FF:000262">
    <property type="entry name" value="NADH:flavin oxidoreductase"/>
    <property type="match status" value="1"/>
</dbReference>
<dbReference type="CDD" id="cd04747">
    <property type="entry name" value="OYE_like_5_FMN"/>
    <property type="match status" value="1"/>
</dbReference>
<gene>
    <name evidence="2" type="ORF">A7K91_15815</name>
</gene>
<evidence type="ECO:0000313" key="2">
    <source>
        <dbReference type="EMBL" id="OBR64088.1"/>
    </source>
</evidence>
<dbReference type="OrthoDB" id="9772736at2"/>
<proteinExistence type="predicted"/>
<accession>A0A1A5YES5</accession>
<dbReference type="PANTHER" id="PTHR22893">
    <property type="entry name" value="NADH OXIDOREDUCTASE-RELATED"/>
    <property type="match status" value="1"/>
</dbReference>
<dbReference type="EMBL" id="LYPA01000066">
    <property type="protein sequence ID" value="OBR64088.1"/>
    <property type="molecule type" value="Genomic_DNA"/>
</dbReference>
<dbReference type="Pfam" id="PF00724">
    <property type="entry name" value="Oxidored_FMN"/>
    <property type="match status" value="1"/>
</dbReference>
<reference evidence="2 3" key="1">
    <citation type="submission" date="2016-05" db="EMBL/GenBank/DDBJ databases">
        <title>Paenibacillus oryzae. sp. nov., isolated from the rice root.</title>
        <authorList>
            <person name="Zhang J."/>
            <person name="Zhang X."/>
        </authorList>
    </citation>
    <scope>NUCLEOTIDE SEQUENCE [LARGE SCALE GENOMIC DNA]</scope>
    <source>
        <strain evidence="2 3">1DrF-4</strain>
    </source>
</reference>
<protein>
    <submittedName>
        <fullName evidence="2">12-oxophytodienoate reductase</fullName>
    </submittedName>
</protein>